<keyword evidence="1 2" id="KW-0597">Phosphoprotein</keyword>
<reference evidence="4 5" key="1">
    <citation type="submission" date="2016-05" db="EMBL/GenBank/DDBJ databases">
        <title>Niabella ginsenosidivorans BS26 whole genome sequencing.</title>
        <authorList>
            <person name="Im W.T."/>
            <person name="Siddiqi M.Z."/>
        </authorList>
    </citation>
    <scope>NUCLEOTIDE SEQUENCE [LARGE SCALE GENOMIC DNA]</scope>
    <source>
        <strain evidence="4 5">BS26</strain>
    </source>
</reference>
<organism evidence="4 5">
    <name type="scientific">Niabella ginsenosidivorans</name>
    <dbReference type="NCBI Taxonomy" id="1176587"/>
    <lineage>
        <taxon>Bacteria</taxon>
        <taxon>Pseudomonadati</taxon>
        <taxon>Bacteroidota</taxon>
        <taxon>Chitinophagia</taxon>
        <taxon>Chitinophagales</taxon>
        <taxon>Chitinophagaceae</taxon>
        <taxon>Niabella</taxon>
    </lineage>
</organism>
<dbReference type="EMBL" id="CP015772">
    <property type="protein sequence ID" value="ANH83673.1"/>
    <property type="molecule type" value="Genomic_DNA"/>
</dbReference>
<feature type="modified residue" description="4-aspartylphosphate" evidence="2">
    <location>
        <position position="57"/>
    </location>
</feature>
<dbReference type="SMART" id="SM00448">
    <property type="entry name" value="REC"/>
    <property type="match status" value="1"/>
</dbReference>
<dbReference type="Pfam" id="PF00072">
    <property type="entry name" value="Response_reg"/>
    <property type="match status" value="1"/>
</dbReference>
<dbReference type="Proteomes" id="UP000077667">
    <property type="component" value="Chromosome"/>
</dbReference>
<accession>A0A1A9I7V5</accession>
<evidence type="ECO:0000256" key="2">
    <source>
        <dbReference type="PROSITE-ProRule" id="PRU00169"/>
    </source>
</evidence>
<dbReference type="RefSeq" id="WP_067761541.1">
    <property type="nucleotide sequence ID" value="NZ_CP015772.1"/>
</dbReference>
<proteinExistence type="predicted"/>
<dbReference type="Gene3D" id="3.40.50.2300">
    <property type="match status" value="1"/>
</dbReference>
<dbReference type="KEGG" id="nia:A8C56_03435"/>
<dbReference type="PROSITE" id="PS50110">
    <property type="entry name" value="RESPONSE_REGULATORY"/>
    <property type="match status" value="1"/>
</dbReference>
<dbReference type="SUPFAM" id="SSF52172">
    <property type="entry name" value="CheY-like"/>
    <property type="match status" value="1"/>
</dbReference>
<sequence>MSKTLQYYNVLYVDDEIHNLNSFKACFRRDFKVFTATNVAEGLKILNEQEIHLIITDQRMPETTGIEFLESIIKDHPEPVRMLLTGYADIAAVIDAINKGQVFKYIQKPWQEDQLRQTILEGLELYTLNKTKKEIAEKLEENNRQMEFILRQSLLS</sequence>
<evidence type="ECO:0000256" key="1">
    <source>
        <dbReference type="ARBA" id="ARBA00022553"/>
    </source>
</evidence>
<evidence type="ECO:0000313" key="5">
    <source>
        <dbReference type="Proteomes" id="UP000077667"/>
    </source>
</evidence>
<dbReference type="InterPro" id="IPR011006">
    <property type="entry name" value="CheY-like_superfamily"/>
</dbReference>
<dbReference type="InterPro" id="IPR050595">
    <property type="entry name" value="Bact_response_regulator"/>
</dbReference>
<dbReference type="GO" id="GO:0000160">
    <property type="term" value="P:phosphorelay signal transduction system"/>
    <property type="evidence" value="ECO:0007669"/>
    <property type="project" value="InterPro"/>
</dbReference>
<dbReference type="InterPro" id="IPR001789">
    <property type="entry name" value="Sig_transdc_resp-reg_receiver"/>
</dbReference>
<feature type="domain" description="Response regulatory" evidence="3">
    <location>
        <begin position="9"/>
        <end position="123"/>
    </location>
</feature>
<protein>
    <submittedName>
        <fullName evidence="4">Two-component system response regulator</fullName>
    </submittedName>
</protein>
<keyword evidence="5" id="KW-1185">Reference proteome</keyword>
<dbReference type="CDD" id="cd17569">
    <property type="entry name" value="REC_HupR-like"/>
    <property type="match status" value="1"/>
</dbReference>
<dbReference type="PANTHER" id="PTHR44591">
    <property type="entry name" value="STRESS RESPONSE REGULATOR PROTEIN 1"/>
    <property type="match status" value="1"/>
</dbReference>
<evidence type="ECO:0000313" key="4">
    <source>
        <dbReference type="EMBL" id="ANH83673.1"/>
    </source>
</evidence>
<dbReference type="OrthoDB" id="9781208at2"/>
<dbReference type="AlphaFoldDB" id="A0A1A9I7V5"/>
<dbReference type="STRING" id="1176587.A8C56_03435"/>
<name>A0A1A9I7V5_9BACT</name>
<dbReference type="PANTHER" id="PTHR44591:SF19">
    <property type="entry name" value="TWO-COMPONENT RESPONSE REGULATOR-RELATED"/>
    <property type="match status" value="1"/>
</dbReference>
<gene>
    <name evidence="4" type="ORF">A8C56_03435</name>
</gene>
<evidence type="ECO:0000259" key="3">
    <source>
        <dbReference type="PROSITE" id="PS50110"/>
    </source>
</evidence>